<dbReference type="PIRSF" id="PIRSF001563">
    <property type="entry name" value="Folylpolyglu_synth"/>
    <property type="match status" value="1"/>
</dbReference>
<keyword evidence="7" id="KW-0067">ATP-binding</keyword>
<dbReference type="SUPFAM" id="SSF53623">
    <property type="entry name" value="MurD-like peptide ligases, catalytic domain"/>
    <property type="match status" value="1"/>
</dbReference>
<dbReference type="GO" id="GO:0005524">
    <property type="term" value="F:ATP binding"/>
    <property type="evidence" value="ECO:0007669"/>
    <property type="project" value="UniProtKB-KW"/>
</dbReference>
<evidence type="ECO:0000256" key="2">
    <source>
        <dbReference type="ARBA" id="ARBA00008276"/>
    </source>
</evidence>
<gene>
    <name evidence="11" type="primary">fgs_1</name>
    <name evidence="11" type="ORF">GALL_53570</name>
</gene>
<protein>
    <recommendedName>
        <fullName evidence="3">tetrahydrofolate synthase</fullName>
        <ecNumber evidence="3">6.3.2.17</ecNumber>
    </recommendedName>
</protein>
<evidence type="ECO:0000256" key="7">
    <source>
        <dbReference type="ARBA" id="ARBA00022840"/>
    </source>
</evidence>
<keyword evidence="4 11" id="KW-0436">Ligase</keyword>
<keyword evidence="5" id="KW-0479">Metal-binding</keyword>
<dbReference type="InterPro" id="IPR018109">
    <property type="entry name" value="Folylpolyglutamate_synth_CS"/>
</dbReference>
<sequence length="443" mass="48331">MTPNPATPQPRPARFASYLAVQDYLFGLKSKGVHFGIDRMRLLADELDHPELAIPTIHVTGTNGKGSVCAMLDSILRAAGWRTGLYTSPHLVRLGERVQVNRRILHEDELSAYVAELRPIAERLDRRGEDCHPTFFEFMTAIAFLHFKRSQCDIGVIEVGMGGEFDATNVVLPEVAVVTSIGLDHCEFLGDTIEKIARTKSGIIKPGRPVVIGRLPAAAETVVREVAARCGSQVVSVREEYGDDIECYPSTSLEGDYQRWNAATAALVARALGPRWKLTDEVIARGLAEVCWTGRWQRGRIGATEVVFDASHNPEGADVLDLNLRRLVAETGRPPVVIAGALGHARARALLETVCRHAREVHLVVPNQARACGFEELESLIPPSFTGLLARATLDTLFPTTDRCTVGGPGDVVVVTGSIYLLGEVLSRVHPELGANEGRLQDF</sequence>
<proteinExistence type="inferred from homology"/>
<dbReference type="InterPro" id="IPR036565">
    <property type="entry name" value="Mur-like_cat_sf"/>
</dbReference>
<evidence type="ECO:0000256" key="9">
    <source>
        <dbReference type="ARBA" id="ARBA00047493"/>
    </source>
</evidence>
<evidence type="ECO:0000256" key="4">
    <source>
        <dbReference type="ARBA" id="ARBA00022598"/>
    </source>
</evidence>
<dbReference type="FunFam" id="3.40.1190.10:FF:000011">
    <property type="entry name" value="Folylpolyglutamate synthase/dihydrofolate synthase"/>
    <property type="match status" value="1"/>
</dbReference>
<dbReference type="InterPro" id="IPR001645">
    <property type="entry name" value="Folylpolyglutamate_synth"/>
</dbReference>
<dbReference type="PANTHER" id="PTHR11136:SF0">
    <property type="entry name" value="DIHYDROFOLATE SYNTHETASE-RELATED"/>
    <property type="match status" value="1"/>
</dbReference>
<dbReference type="Gene3D" id="3.40.1190.10">
    <property type="entry name" value="Mur-like, catalytic domain"/>
    <property type="match status" value="1"/>
</dbReference>
<comment type="cofactor">
    <cofactor evidence="1">
        <name>Mg(2+)</name>
        <dbReference type="ChEBI" id="CHEBI:18420"/>
    </cofactor>
</comment>
<comment type="catalytic activity">
    <reaction evidence="9">
        <text>(6S)-5,6,7,8-tetrahydrofolyl-(gamma-L-Glu)(n) + L-glutamate + ATP = (6S)-5,6,7,8-tetrahydrofolyl-(gamma-L-Glu)(n+1) + ADP + phosphate + H(+)</text>
        <dbReference type="Rhea" id="RHEA:10580"/>
        <dbReference type="Rhea" id="RHEA-COMP:14738"/>
        <dbReference type="Rhea" id="RHEA-COMP:14740"/>
        <dbReference type="ChEBI" id="CHEBI:15378"/>
        <dbReference type="ChEBI" id="CHEBI:29985"/>
        <dbReference type="ChEBI" id="CHEBI:30616"/>
        <dbReference type="ChEBI" id="CHEBI:43474"/>
        <dbReference type="ChEBI" id="CHEBI:141005"/>
        <dbReference type="ChEBI" id="CHEBI:456216"/>
        <dbReference type="EC" id="6.3.2.17"/>
    </reaction>
</comment>
<accession>A0A1J5TIL2</accession>
<dbReference type="GO" id="GO:0005737">
    <property type="term" value="C:cytoplasm"/>
    <property type="evidence" value="ECO:0007669"/>
    <property type="project" value="TreeGrafter"/>
</dbReference>
<dbReference type="GO" id="GO:0004326">
    <property type="term" value="F:tetrahydrofolylpolyglutamate synthase activity"/>
    <property type="evidence" value="ECO:0007669"/>
    <property type="project" value="UniProtKB-EC"/>
</dbReference>
<dbReference type="Pfam" id="PF08245">
    <property type="entry name" value="Mur_ligase_M"/>
    <property type="match status" value="1"/>
</dbReference>
<dbReference type="PROSITE" id="PS01011">
    <property type="entry name" value="FOLYLPOLYGLU_SYNT_1"/>
    <property type="match status" value="1"/>
</dbReference>
<dbReference type="EMBL" id="MLJW01000014">
    <property type="protein sequence ID" value="OIR13540.1"/>
    <property type="molecule type" value="Genomic_DNA"/>
</dbReference>
<comment type="caution">
    <text evidence="11">The sequence shown here is derived from an EMBL/GenBank/DDBJ whole genome shotgun (WGS) entry which is preliminary data.</text>
</comment>
<organism evidence="11">
    <name type="scientific">mine drainage metagenome</name>
    <dbReference type="NCBI Taxonomy" id="410659"/>
    <lineage>
        <taxon>unclassified sequences</taxon>
        <taxon>metagenomes</taxon>
        <taxon>ecological metagenomes</taxon>
    </lineage>
</organism>
<dbReference type="GO" id="GO:0046872">
    <property type="term" value="F:metal ion binding"/>
    <property type="evidence" value="ECO:0007669"/>
    <property type="project" value="UniProtKB-KW"/>
</dbReference>
<evidence type="ECO:0000256" key="1">
    <source>
        <dbReference type="ARBA" id="ARBA00001946"/>
    </source>
</evidence>
<evidence type="ECO:0000256" key="3">
    <source>
        <dbReference type="ARBA" id="ARBA00013025"/>
    </source>
</evidence>
<dbReference type="AlphaFoldDB" id="A0A1J5TIL2"/>
<comment type="similarity">
    <text evidence="2">Belongs to the folylpolyglutamate synthase family.</text>
</comment>
<dbReference type="PANTHER" id="PTHR11136">
    <property type="entry name" value="FOLYLPOLYGLUTAMATE SYNTHASE-RELATED"/>
    <property type="match status" value="1"/>
</dbReference>
<dbReference type="GO" id="GO:0008841">
    <property type="term" value="F:dihydrofolate synthase activity"/>
    <property type="evidence" value="ECO:0007669"/>
    <property type="project" value="TreeGrafter"/>
</dbReference>
<evidence type="ECO:0000313" key="11">
    <source>
        <dbReference type="EMBL" id="OIR13540.1"/>
    </source>
</evidence>
<name>A0A1J5TIL2_9ZZZZ</name>
<feature type="domain" description="Mur ligase central" evidence="10">
    <location>
        <begin position="59"/>
        <end position="208"/>
    </location>
</feature>
<evidence type="ECO:0000256" key="5">
    <source>
        <dbReference type="ARBA" id="ARBA00022723"/>
    </source>
</evidence>
<reference evidence="11" key="1">
    <citation type="submission" date="2016-10" db="EMBL/GenBank/DDBJ databases">
        <title>Sequence of Gallionella enrichment culture.</title>
        <authorList>
            <person name="Poehlein A."/>
            <person name="Muehling M."/>
            <person name="Daniel R."/>
        </authorList>
    </citation>
    <scope>NUCLEOTIDE SEQUENCE</scope>
</reference>
<dbReference type="SUPFAM" id="SSF53244">
    <property type="entry name" value="MurD-like peptide ligases, peptide-binding domain"/>
    <property type="match status" value="1"/>
</dbReference>
<evidence type="ECO:0000256" key="8">
    <source>
        <dbReference type="ARBA" id="ARBA00022842"/>
    </source>
</evidence>
<evidence type="ECO:0000259" key="10">
    <source>
        <dbReference type="Pfam" id="PF08245"/>
    </source>
</evidence>
<keyword evidence="8" id="KW-0460">Magnesium</keyword>
<dbReference type="InterPro" id="IPR036615">
    <property type="entry name" value="Mur_ligase_C_dom_sf"/>
</dbReference>
<dbReference type="NCBIfam" id="TIGR01499">
    <property type="entry name" value="folC"/>
    <property type="match status" value="1"/>
</dbReference>
<dbReference type="EC" id="6.3.2.17" evidence="3"/>
<evidence type="ECO:0000256" key="6">
    <source>
        <dbReference type="ARBA" id="ARBA00022741"/>
    </source>
</evidence>
<dbReference type="PROSITE" id="PS01012">
    <property type="entry name" value="FOLYLPOLYGLU_SYNT_2"/>
    <property type="match status" value="1"/>
</dbReference>
<keyword evidence="6" id="KW-0547">Nucleotide-binding</keyword>
<dbReference type="InterPro" id="IPR013221">
    <property type="entry name" value="Mur_ligase_cen"/>
</dbReference>
<dbReference type="Gene3D" id="3.90.190.20">
    <property type="entry name" value="Mur ligase, C-terminal domain"/>
    <property type="match status" value="1"/>
</dbReference>